<sequence>MSTRNVIIALYSVYALNYVLPLVTLPYLSHVLGPAGLGVIGYAQSIAQILLVVVDFGFGMSSARKVAVNIDQPAVINRIYWSTTTGRALLAVLCTLVLVAWSFAGHMTQAERGATLLASLVIWGCVITPACFFEGTQRLPVLAGTLLVSRVGMLIPLFLFVKSRDDVMLAAALQYAPTFVCGVILTVMLVWKREILFNVRIGFSEVLAEAKDAYHIFLSSALTSVYMYANVIMLRMISGPGAVGYYVAAERLTNALRACTAPAIQAFFPKICIAYENGDREYVHKVNRGFMVAFAALAILILIGFSVLGEWFVRRFLGEAFGETFRILRVLVFVPAIVGMTTTQVMLTVIASGNQSVLKRIYLYGALFHLVQAPVSIYLWGGVGTACSVAATELFMLIGVYRVSNRINHGQIAVRSQSQPQAQPVKREMVVERD</sequence>
<organism evidence="1 2">
    <name type="scientific">Paraburkholderia rhynchosiae</name>
    <dbReference type="NCBI Taxonomy" id="487049"/>
    <lineage>
        <taxon>Bacteria</taxon>
        <taxon>Pseudomonadati</taxon>
        <taxon>Pseudomonadota</taxon>
        <taxon>Betaproteobacteria</taxon>
        <taxon>Burkholderiales</taxon>
        <taxon>Burkholderiaceae</taxon>
        <taxon>Paraburkholderia</taxon>
    </lineage>
</organism>
<reference evidence="1 2" key="1">
    <citation type="journal article" date="2024" name="Chem. Sci.">
        <title>Discovery of megapolipeptins by genome mining of a Burkholderiales bacteria collection.</title>
        <authorList>
            <person name="Paulo B.S."/>
            <person name="Recchia M.J.J."/>
            <person name="Lee S."/>
            <person name="Fergusson C.H."/>
            <person name="Romanowski S.B."/>
            <person name="Hernandez A."/>
            <person name="Krull N."/>
            <person name="Liu D.Y."/>
            <person name="Cavanagh H."/>
            <person name="Bos A."/>
            <person name="Gray C.A."/>
            <person name="Murphy B.T."/>
            <person name="Linington R.G."/>
            <person name="Eustaquio A.S."/>
        </authorList>
    </citation>
    <scope>NUCLEOTIDE SEQUENCE [LARGE SCALE GENOMIC DNA]</scope>
    <source>
        <strain evidence="1 2">RL18-126-BIB-B</strain>
    </source>
</reference>
<evidence type="ECO:0000313" key="1">
    <source>
        <dbReference type="EMBL" id="MFM0105682.1"/>
    </source>
</evidence>
<keyword evidence="2" id="KW-1185">Reference proteome</keyword>
<name>A0ACC7NDZ3_9BURK</name>
<proteinExistence type="predicted"/>
<accession>A0ACC7NDZ3</accession>
<gene>
    <name evidence="1" type="ORF">PQR01_19885</name>
</gene>
<dbReference type="EMBL" id="JAQQDW010000039">
    <property type="protein sequence ID" value="MFM0105682.1"/>
    <property type="molecule type" value="Genomic_DNA"/>
</dbReference>
<dbReference type="Proteomes" id="UP001629235">
    <property type="component" value="Unassembled WGS sequence"/>
</dbReference>
<evidence type="ECO:0000313" key="2">
    <source>
        <dbReference type="Proteomes" id="UP001629235"/>
    </source>
</evidence>
<comment type="caution">
    <text evidence="1">The sequence shown here is derived from an EMBL/GenBank/DDBJ whole genome shotgun (WGS) entry which is preliminary data.</text>
</comment>
<protein>
    <submittedName>
        <fullName evidence="1">Oligosaccharide flippase family protein</fullName>
    </submittedName>
</protein>